<gene>
    <name evidence="2" type="ORF">BJY01DRAFT_171766</name>
</gene>
<accession>A0ABR4KZQ1</accession>
<evidence type="ECO:0000313" key="3">
    <source>
        <dbReference type="Proteomes" id="UP001610446"/>
    </source>
</evidence>
<dbReference type="Proteomes" id="UP001610446">
    <property type="component" value="Unassembled WGS sequence"/>
</dbReference>
<keyword evidence="3" id="KW-1185">Reference proteome</keyword>
<comment type="caution">
    <text evidence="2">The sequence shown here is derived from an EMBL/GenBank/DDBJ whole genome shotgun (WGS) entry which is preliminary data.</text>
</comment>
<reference evidence="2 3" key="1">
    <citation type="submission" date="2024-07" db="EMBL/GenBank/DDBJ databases">
        <title>Section-level genome sequencing and comparative genomics of Aspergillus sections Usti and Cavernicolus.</title>
        <authorList>
            <consortium name="Lawrence Berkeley National Laboratory"/>
            <person name="Nybo J.L."/>
            <person name="Vesth T.C."/>
            <person name="Theobald S."/>
            <person name="Frisvad J.C."/>
            <person name="Larsen T.O."/>
            <person name="Kjaerboelling I."/>
            <person name="Rothschild-Mancinelli K."/>
            <person name="Lyhne E.K."/>
            <person name="Kogle M.E."/>
            <person name="Barry K."/>
            <person name="Clum A."/>
            <person name="Na H."/>
            <person name="Ledsgaard L."/>
            <person name="Lin J."/>
            <person name="Lipzen A."/>
            <person name="Kuo A."/>
            <person name="Riley R."/>
            <person name="Mondo S."/>
            <person name="Labutti K."/>
            <person name="Haridas S."/>
            <person name="Pangalinan J."/>
            <person name="Salamov A.A."/>
            <person name="Simmons B.A."/>
            <person name="Magnuson J.K."/>
            <person name="Chen J."/>
            <person name="Drula E."/>
            <person name="Henrissat B."/>
            <person name="Wiebenga A."/>
            <person name="Lubbers R.J."/>
            <person name="Gomes A.C."/>
            <person name="Makela M.R."/>
            <person name="Stajich J."/>
            <person name="Grigoriev I.V."/>
            <person name="Mortensen U.H."/>
            <person name="De Vries R.P."/>
            <person name="Baker S.E."/>
            <person name="Andersen M.R."/>
        </authorList>
    </citation>
    <scope>NUCLEOTIDE SEQUENCE [LARGE SCALE GENOMIC DNA]</scope>
    <source>
        <strain evidence="2 3">CBS 123904</strain>
    </source>
</reference>
<feature type="transmembrane region" description="Helical" evidence="1">
    <location>
        <begin position="43"/>
        <end position="63"/>
    </location>
</feature>
<dbReference type="EMBL" id="JBFXLU010000006">
    <property type="protein sequence ID" value="KAL2856678.1"/>
    <property type="molecule type" value="Genomic_DNA"/>
</dbReference>
<evidence type="ECO:0000313" key="2">
    <source>
        <dbReference type="EMBL" id="KAL2856678.1"/>
    </source>
</evidence>
<name>A0ABR4KZQ1_9EURO</name>
<organism evidence="2 3">
    <name type="scientific">Aspergillus pseudoustus</name>
    <dbReference type="NCBI Taxonomy" id="1810923"/>
    <lineage>
        <taxon>Eukaryota</taxon>
        <taxon>Fungi</taxon>
        <taxon>Dikarya</taxon>
        <taxon>Ascomycota</taxon>
        <taxon>Pezizomycotina</taxon>
        <taxon>Eurotiomycetes</taxon>
        <taxon>Eurotiomycetidae</taxon>
        <taxon>Eurotiales</taxon>
        <taxon>Aspergillaceae</taxon>
        <taxon>Aspergillus</taxon>
        <taxon>Aspergillus subgen. Nidulantes</taxon>
    </lineage>
</organism>
<protein>
    <submittedName>
        <fullName evidence="2">Uncharacterized protein</fullName>
    </submittedName>
</protein>
<keyword evidence="1" id="KW-1133">Transmembrane helix</keyword>
<evidence type="ECO:0000256" key="1">
    <source>
        <dbReference type="SAM" id="Phobius"/>
    </source>
</evidence>
<keyword evidence="1" id="KW-0812">Transmembrane</keyword>
<sequence length="92" mass="10604">MHPVIYAYHDTSVGLQSVLAGWRESFSQVVLMFFRQKSVRKSFLFFIPVFSPGYFCFSCYFALASMSRYSSIHFDIIGFSLRFDVLGGFGQE</sequence>
<proteinExistence type="predicted"/>
<keyword evidence="1" id="KW-0472">Membrane</keyword>